<name>A0ABX5EUK6_9BACL</name>
<sequence>MAWRDVILNKRVDKLTLKQVLLEVFQSSIEQSKIEIDEIKIIGDITEMANIEEHTRLVCEVSLCQNDEFMFMLSISILDEQLWTENDIEVVSKICSKLGCKALIEDVNELAPRVCLANQVDGEEAAENLFSRCADAQVKRMRKWFWSRWPIHQTRPSIMFLVHPDGRYEHITVDPDALDGFPVEDSYFKG</sequence>
<keyword evidence="2" id="KW-1185">Reference proteome</keyword>
<comment type="caution">
    <text evidence="1">The sequence shown here is derived from an EMBL/GenBank/DDBJ whole genome shotgun (WGS) entry which is preliminary data.</text>
</comment>
<proteinExistence type="predicted"/>
<organism evidence="1 2">
    <name type="scientific">Laceyella sediminis</name>
    <dbReference type="NCBI Taxonomy" id="573074"/>
    <lineage>
        <taxon>Bacteria</taxon>
        <taxon>Bacillati</taxon>
        <taxon>Bacillota</taxon>
        <taxon>Bacilli</taxon>
        <taxon>Bacillales</taxon>
        <taxon>Thermoactinomycetaceae</taxon>
        <taxon>Laceyella</taxon>
    </lineage>
</organism>
<protein>
    <submittedName>
        <fullName evidence="1">Uncharacterized protein</fullName>
    </submittedName>
</protein>
<evidence type="ECO:0000313" key="2">
    <source>
        <dbReference type="Proteomes" id="UP000238836"/>
    </source>
</evidence>
<dbReference type="Proteomes" id="UP000238836">
    <property type="component" value="Unassembled WGS sequence"/>
</dbReference>
<evidence type="ECO:0000313" key="1">
    <source>
        <dbReference type="EMBL" id="PRZ16629.1"/>
    </source>
</evidence>
<gene>
    <name evidence="1" type="ORF">CLV36_102342</name>
</gene>
<dbReference type="EMBL" id="PVTZ01000002">
    <property type="protein sequence ID" value="PRZ16629.1"/>
    <property type="molecule type" value="Genomic_DNA"/>
</dbReference>
<dbReference type="RefSeq" id="WP_106341855.1">
    <property type="nucleotide sequence ID" value="NZ_PVTZ01000002.1"/>
</dbReference>
<accession>A0ABX5EUK6</accession>
<reference evidence="1 2" key="1">
    <citation type="submission" date="2018-03" db="EMBL/GenBank/DDBJ databases">
        <title>Genomic Encyclopedia of Archaeal and Bacterial Type Strains, Phase II (KMG-II): from individual species to whole genera.</title>
        <authorList>
            <person name="Goeker M."/>
        </authorList>
    </citation>
    <scope>NUCLEOTIDE SEQUENCE [LARGE SCALE GENOMIC DNA]</scope>
    <source>
        <strain evidence="1 2">RHA1</strain>
    </source>
</reference>